<evidence type="ECO:0000313" key="8">
    <source>
        <dbReference type="EMBL" id="KAK7790847.1"/>
    </source>
</evidence>
<dbReference type="Proteomes" id="UP001378592">
    <property type="component" value="Unassembled WGS sequence"/>
</dbReference>
<evidence type="ECO:0000256" key="5">
    <source>
        <dbReference type="ARBA" id="ARBA00023136"/>
    </source>
</evidence>
<evidence type="ECO:0000256" key="2">
    <source>
        <dbReference type="ARBA" id="ARBA00007363"/>
    </source>
</evidence>
<dbReference type="AlphaFoldDB" id="A0AAN9V5G9"/>
<feature type="compositionally biased region" description="Basic and acidic residues" evidence="6">
    <location>
        <begin position="10"/>
        <end position="28"/>
    </location>
</feature>
<keyword evidence="3 7" id="KW-0812">Transmembrane</keyword>
<protein>
    <submittedName>
        <fullName evidence="8">Uncharacterized protein</fullName>
    </submittedName>
</protein>
<keyword evidence="5 7" id="KW-0472">Membrane</keyword>
<reference evidence="8 9" key="1">
    <citation type="submission" date="2024-03" db="EMBL/GenBank/DDBJ databases">
        <title>The genome assembly and annotation of the cricket Gryllus longicercus Weissman &amp; Gray.</title>
        <authorList>
            <person name="Szrajer S."/>
            <person name="Gray D."/>
            <person name="Ylla G."/>
        </authorList>
    </citation>
    <scope>NUCLEOTIDE SEQUENCE [LARGE SCALE GENOMIC DNA]</scope>
    <source>
        <strain evidence="8">DAG 2021-001</strain>
        <tissue evidence="8">Whole body minus gut</tissue>
    </source>
</reference>
<dbReference type="PANTHER" id="PTHR13674">
    <property type="entry name" value="GROWTH AND TRANSFORMATION-DEPENDENT PROTEIN"/>
    <property type="match status" value="1"/>
</dbReference>
<dbReference type="EMBL" id="JAZDUA010000581">
    <property type="protein sequence ID" value="KAK7790847.1"/>
    <property type="molecule type" value="Genomic_DNA"/>
</dbReference>
<feature type="transmembrane region" description="Helical" evidence="7">
    <location>
        <begin position="69"/>
        <end position="87"/>
    </location>
</feature>
<comment type="similarity">
    <text evidence="2">Belongs to the UPF0389 family.</text>
</comment>
<proteinExistence type="inferred from homology"/>
<name>A0AAN9V5G9_9ORTH</name>
<organism evidence="8 9">
    <name type="scientific">Gryllus longicercus</name>
    <dbReference type="NCBI Taxonomy" id="2509291"/>
    <lineage>
        <taxon>Eukaryota</taxon>
        <taxon>Metazoa</taxon>
        <taxon>Ecdysozoa</taxon>
        <taxon>Arthropoda</taxon>
        <taxon>Hexapoda</taxon>
        <taxon>Insecta</taxon>
        <taxon>Pterygota</taxon>
        <taxon>Neoptera</taxon>
        <taxon>Polyneoptera</taxon>
        <taxon>Orthoptera</taxon>
        <taxon>Ensifera</taxon>
        <taxon>Gryllidea</taxon>
        <taxon>Grylloidea</taxon>
        <taxon>Gryllidae</taxon>
        <taxon>Gryllinae</taxon>
        <taxon>Gryllus</taxon>
    </lineage>
</organism>
<evidence type="ECO:0000256" key="3">
    <source>
        <dbReference type="ARBA" id="ARBA00022692"/>
    </source>
</evidence>
<comment type="caution">
    <text evidence="8">The sequence shown here is derived from an EMBL/GenBank/DDBJ whole genome shotgun (WGS) entry which is preliminary data.</text>
</comment>
<keyword evidence="9" id="KW-1185">Reference proteome</keyword>
<dbReference type="InterPro" id="IPR009432">
    <property type="entry name" value="DUF1075"/>
</dbReference>
<accession>A0AAN9V5G9</accession>
<evidence type="ECO:0000313" key="9">
    <source>
        <dbReference type="Proteomes" id="UP001378592"/>
    </source>
</evidence>
<feature type="region of interest" description="Disordered" evidence="6">
    <location>
        <begin position="1"/>
        <end position="28"/>
    </location>
</feature>
<evidence type="ECO:0000256" key="7">
    <source>
        <dbReference type="SAM" id="Phobius"/>
    </source>
</evidence>
<evidence type="ECO:0000256" key="6">
    <source>
        <dbReference type="SAM" id="MobiDB-lite"/>
    </source>
</evidence>
<keyword evidence="4 7" id="KW-1133">Transmembrane helix</keyword>
<sequence length="115" mass="13192">MCDKSAVSSSEKKVDDPMRILQDGRNHRPDNMEKRFLVWAGKYKSLEEVPPTVPQETMEKARNKIRIKIANYMMLATIVGCIGFVYSGKQAAKRGESVQKMNMDWHKQINETSSK</sequence>
<evidence type="ECO:0000256" key="1">
    <source>
        <dbReference type="ARBA" id="ARBA00004167"/>
    </source>
</evidence>
<dbReference type="Pfam" id="PF06388">
    <property type="entry name" value="DUF1075"/>
    <property type="match status" value="1"/>
</dbReference>
<comment type="subcellular location">
    <subcellularLocation>
        <location evidence="1">Membrane</location>
        <topology evidence="1">Single-pass membrane protein</topology>
    </subcellularLocation>
</comment>
<dbReference type="GO" id="GO:0016020">
    <property type="term" value="C:membrane"/>
    <property type="evidence" value="ECO:0007669"/>
    <property type="project" value="UniProtKB-SubCell"/>
</dbReference>
<dbReference type="PANTHER" id="PTHR13674:SF5">
    <property type="entry name" value="UPF0389 PROTEIN CG9231"/>
    <property type="match status" value="1"/>
</dbReference>
<gene>
    <name evidence="8" type="ORF">R5R35_010722</name>
</gene>
<evidence type="ECO:0000256" key="4">
    <source>
        <dbReference type="ARBA" id="ARBA00022989"/>
    </source>
</evidence>